<dbReference type="InterPro" id="IPR002104">
    <property type="entry name" value="Integrase_catalytic"/>
</dbReference>
<dbReference type="PANTHER" id="PTHR30349">
    <property type="entry name" value="PHAGE INTEGRASE-RELATED"/>
    <property type="match status" value="1"/>
</dbReference>
<accession>A0A0C6FC44</accession>
<organism evidence="7 8">
    <name type="scientific">Methylobacterium aquaticum</name>
    <dbReference type="NCBI Taxonomy" id="270351"/>
    <lineage>
        <taxon>Bacteria</taxon>
        <taxon>Pseudomonadati</taxon>
        <taxon>Pseudomonadota</taxon>
        <taxon>Alphaproteobacteria</taxon>
        <taxon>Hyphomicrobiales</taxon>
        <taxon>Methylobacteriaceae</taxon>
        <taxon>Methylobacterium</taxon>
    </lineage>
</organism>
<dbReference type="KEGG" id="maqu:Maq22A_c14395"/>
<evidence type="ECO:0000313" key="8">
    <source>
        <dbReference type="Proteomes" id="UP000061432"/>
    </source>
</evidence>
<dbReference type="CDD" id="cd01184">
    <property type="entry name" value="INT_C_like_1"/>
    <property type="match status" value="1"/>
</dbReference>
<dbReference type="STRING" id="270351.Maq22A_c14395"/>
<keyword evidence="4" id="KW-0233">DNA recombination</keyword>
<dbReference type="GO" id="GO:0015074">
    <property type="term" value="P:DNA integration"/>
    <property type="evidence" value="ECO:0007669"/>
    <property type="project" value="UniProtKB-KW"/>
</dbReference>
<dbReference type="PROSITE" id="PS51898">
    <property type="entry name" value="TYR_RECOMBINASE"/>
    <property type="match status" value="1"/>
</dbReference>
<keyword evidence="2" id="KW-0229">DNA integration</keyword>
<evidence type="ECO:0000313" key="7">
    <source>
        <dbReference type="EMBL" id="BAQ46063.1"/>
    </source>
</evidence>
<reference evidence="8" key="2">
    <citation type="submission" date="2015-01" db="EMBL/GenBank/DDBJ databases">
        <title>Complete genome sequence of Methylobacterium aquaticum strain 22A.</title>
        <authorList>
            <person name="Tani A."/>
            <person name="Ogura Y."/>
            <person name="Hayashi T."/>
        </authorList>
    </citation>
    <scope>NUCLEOTIDE SEQUENCE [LARGE SCALE GENOMIC DNA]</scope>
    <source>
        <strain evidence="8">MA-22A</strain>
    </source>
</reference>
<dbReference type="Gene3D" id="1.10.443.10">
    <property type="entry name" value="Intergrase catalytic core"/>
    <property type="match status" value="1"/>
</dbReference>
<dbReference type="Pfam" id="PF20172">
    <property type="entry name" value="DUF6538"/>
    <property type="match status" value="1"/>
</dbReference>
<name>A0A0C6FC44_9HYPH</name>
<dbReference type="GO" id="GO:0006310">
    <property type="term" value="P:DNA recombination"/>
    <property type="evidence" value="ECO:0007669"/>
    <property type="project" value="UniProtKB-KW"/>
</dbReference>
<protein>
    <submittedName>
        <fullName evidence="7">Integrase family protein</fullName>
    </submittedName>
</protein>
<keyword evidence="3" id="KW-0238">DNA-binding</keyword>
<dbReference type="Pfam" id="PF00589">
    <property type="entry name" value="Phage_integrase"/>
    <property type="match status" value="1"/>
</dbReference>
<evidence type="ECO:0000256" key="2">
    <source>
        <dbReference type="ARBA" id="ARBA00022908"/>
    </source>
</evidence>
<dbReference type="AlphaFoldDB" id="A0A0C6FC44"/>
<reference evidence="7 8" key="1">
    <citation type="journal article" date="2015" name="Genome Announc.">
        <title>Complete Genome Sequence of Methylobacterium aquaticum Strain 22A, Isolated from Racomitrium japonicum Moss.</title>
        <authorList>
            <person name="Tani A."/>
            <person name="Ogura Y."/>
            <person name="Hayashi T."/>
            <person name="Kimbara K."/>
        </authorList>
    </citation>
    <scope>NUCLEOTIDE SEQUENCE [LARGE SCALE GENOMIC DNA]</scope>
    <source>
        <strain evidence="7 8">MA-22A</strain>
    </source>
</reference>
<dbReference type="InterPro" id="IPR013762">
    <property type="entry name" value="Integrase-like_cat_sf"/>
</dbReference>
<feature type="compositionally biased region" description="Polar residues" evidence="5">
    <location>
        <begin position="584"/>
        <end position="599"/>
    </location>
</feature>
<dbReference type="PATRIC" id="fig|270351.10.peg.2775"/>
<dbReference type="PANTHER" id="PTHR30349:SF41">
    <property type="entry name" value="INTEGRASE_RECOMBINASE PROTEIN MJ0367-RELATED"/>
    <property type="match status" value="1"/>
</dbReference>
<evidence type="ECO:0000256" key="5">
    <source>
        <dbReference type="SAM" id="MobiDB-lite"/>
    </source>
</evidence>
<sequence length="599" mass="66917">MGSIANVVLRGRIFHFRRRVPDTLRPRLRLQELVRSLATTDLRAAKARACRVYLASETLFTALCTTPMLTDDQLARLVQDFYGTILDGDGQGRLTHAAITADMRERRVAQYETMAAQARDALACNRLEEAGFVTVAMLRKQGISAADLEPRAVAQARQAMLRAGIDVAEALKARYEGDFNFEPRDRLLKMQLATLDEAPKAPPTENTAAPSAAEKEAVPPHAPELFSAVAATFRNTQAATNTWDNQTASQAGATFRLFVDICGDRPLAAYTRKDAGHFRSLVERLPNDYGKHPRYRNLTVDEILAAHEALPDKQRTQPITQRTVKRHFSALSALWTAAVARDEATANIFLGFRFSNTRKASEQRAMWERDELARLFATPIWAGCASPGRRTTPGSLILRDEKFWLPLIAVFSGMRQEEICQLHAEDIRQDEGIWFIDINDRPPRKLKNATAVRRVPIHSQLIRLGFLAHVDAQRRRRQDRIFPTLEPGGADGRLGHAFTKWFTRYRRDVKLYRQGLDFHSFRHTATTLMHQAGTATAVIDHVTGHVTPGETARYTKRSSLSQLKAAIETIVIEPGLAHLLPETGNGSQPPSSRPSAAKA</sequence>
<proteinExistence type="inferred from homology"/>
<evidence type="ECO:0000256" key="4">
    <source>
        <dbReference type="ARBA" id="ARBA00023172"/>
    </source>
</evidence>
<gene>
    <name evidence="7" type="ORF">Maq22A_c14395</name>
</gene>
<dbReference type="OrthoDB" id="9784724at2"/>
<evidence type="ECO:0000256" key="3">
    <source>
        <dbReference type="ARBA" id="ARBA00023125"/>
    </source>
</evidence>
<dbReference type="RefSeq" id="WP_082742520.1">
    <property type="nucleotide sequence ID" value="NZ_AP014704.1"/>
</dbReference>
<evidence type="ECO:0000259" key="6">
    <source>
        <dbReference type="PROSITE" id="PS51898"/>
    </source>
</evidence>
<evidence type="ECO:0000256" key="1">
    <source>
        <dbReference type="ARBA" id="ARBA00008857"/>
    </source>
</evidence>
<dbReference type="InterPro" id="IPR050090">
    <property type="entry name" value="Tyrosine_recombinase_XerCD"/>
</dbReference>
<dbReference type="Proteomes" id="UP000061432">
    <property type="component" value="Chromosome"/>
</dbReference>
<feature type="region of interest" description="Disordered" evidence="5">
    <location>
        <begin position="579"/>
        <end position="599"/>
    </location>
</feature>
<dbReference type="SUPFAM" id="SSF56349">
    <property type="entry name" value="DNA breaking-rejoining enzymes"/>
    <property type="match status" value="1"/>
</dbReference>
<dbReference type="InterPro" id="IPR011010">
    <property type="entry name" value="DNA_brk_join_enz"/>
</dbReference>
<feature type="region of interest" description="Disordered" evidence="5">
    <location>
        <begin position="196"/>
        <end position="219"/>
    </location>
</feature>
<dbReference type="GO" id="GO:0003677">
    <property type="term" value="F:DNA binding"/>
    <property type="evidence" value="ECO:0007669"/>
    <property type="project" value="UniProtKB-KW"/>
</dbReference>
<dbReference type="EMBL" id="AP014704">
    <property type="protein sequence ID" value="BAQ46063.1"/>
    <property type="molecule type" value="Genomic_DNA"/>
</dbReference>
<comment type="similarity">
    <text evidence="1">Belongs to the 'phage' integrase family.</text>
</comment>
<dbReference type="InterPro" id="IPR046668">
    <property type="entry name" value="DUF6538"/>
</dbReference>
<feature type="domain" description="Tyr recombinase" evidence="6">
    <location>
        <begin position="362"/>
        <end position="568"/>
    </location>
</feature>